<dbReference type="Proteomes" id="UP000283958">
    <property type="component" value="Unassembled WGS sequence"/>
</dbReference>
<dbReference type="InterPro" id="IPR017853">
    <property type="entry name" value="GH"/>
</dbReference>
<comment type="caution">
    <text evidence="9">The sequence shown here is derived from an EMBL/GenBank/DDBJ whole genome shotgun (WGS) entry which is preliminary data.</text>
</comment>
<proteinExistence type="inferred from homology"/>
<evidence type="ECO:0000259" key="7">
    <source>
        <dbReference type="Pfam" id="PF00728"/>
    </source>
</evidence>
<name>A0A415DHJ2_PHOVU</name>
<evidence type="ECO:0000256" key="1">
    <source>
        <dbReference type="ARBA" id="ARBA00001231"/>
    </source>
</evidence>
<dbReference type="InterPro" id="IPR025705">
    <property type="entry name" value="Beta_hexosaminidase_sua/sub"/>
</dbReference>
<dbReference type="EC" id="3.2.1.52" evidence="3"/>
<dbReference type="InterPro" id="IPR029018">
    <property type="entry name" value="Hex-like_dom2"/>
</dbReference>
<dbReference type="Pfam" id="PF00728">
    <property type="entry name" value="Glyco_hydro_20"/>
    <property type="match status" value="1"/>
</dbReference>
<dbReference type="Gene3D" id="3.20.20.80">
    <property type="entry name" value="Glycosidases"/>
    <property type="match status" value="1"/>
</dbReference>
<dbReference type="PANTHER" id="PTHR22600:SF57">
    <property type="entry name" value="BETA-N-ACETYLHEXOSAMINIDASE"/>
    <property type="match status" value="1"/>
</dbReference>
<comment type="similarity">
    <text evidence="2">Belongs to the glycosyl hydrolase 20 family.</text>
</comment>
<evidence type="ECO:0000259" key="8">
    <source>
        <dbReference type="Pfam" id="PF02838"/>
    </source>
</evidence>
<dbReference type="GO" id="GO:0016020">
    <property type="term" value="C:membrane"/>
    <property type="evidence" value="ECO:0007669"/>
    <property type="project" value="TreeGrafter"/>
</dbReference>
<evidence type="ECO:0000256" key="2">
    <source>
        <dbReference type="ARBA" id="ARBA00006285"/>
    </source>
</evidence>
<evidence type="ECO:0000256" key="6">
    <source>
        <dbReference type="PIRSR" id="PIRSR625705-1"/>
    </source>
</evidence>
<keyword evidence="5" id="KW-0326">Glycosidase</keyword>
<dbReference type="GO" id="GO:0004563">
    <property type="term" value="F:beta-N-acetylhexosaminidase activity"/>
    <property type="evidence" value="ECO:0007669"/>
    <property type="project" value="UniProtKB-EC"/>
</dbReference>
<dbReference type="SUPFAM" id="SSF51445">
    <property type="entry name" value="(Trans)glycosidases"/>
    <property type="match status" value="1"/>
</dbReference>
<evidence type="ECO:0000313" key="10">
    <source>
        <dbReference type="Proteomes" id="UP000283958"/>
    </source>
</evidence>
<protein>
    <recommendedName>
        <fullName evidence="3">beta-N-acetylhexosaminidase</fullName>
        <ecNumber evidence="3">3.2.1.52</ecNumber>
    </recommendedName>
</protein>
<organism evidence="9 10">
    <name type="scientific">Phocaeicola vulgatus</name>
    <name type="common">Bacteroides vulgatus</name>
    <dbReference type="NCBI Taxonomy" id="821"/>
    <lineage>
        <taxon>Bacteria</taxon>
        <taxon>Pseudomonadati</taxon>
        <taxon>Bacteroidota</taxon>
        <taxon>Bacteroidia</taxon>
        <taxon>Bacteroidales</taxon>
        <taxon>Bacteroidaceae</taxon>
        <taxon>Phocaeicola</taxon>
    </lineage>
</organism>
<dbReference type="SUPFAM" id="SSF55545">
    <property type="entry name" value="beta-N-acetylhexosaminidase-like domain"/>
    <property type="match status" value="1"/>
</dbReference>
<evidence type="ECO:0000256" key="4">
    <source>
        <dbReference type="ARBA" id="ARBA00022801"/>
    </source>
</evidence>
<dbReference type="InterPro" id="IPR015882">
    <property type="entry name" value="HEX_bac_N"/>
</dbReference>
<dbReference type="PANTHER" id="PTHR22600">
    <property type="entry name" value="BETA-HEXOSAMINIDASE"/>
    <property type="match status" value="1"/>
</dbReference>
<dbReference type="Pfam" id="PF02838">
    <property type="entry name" value="Glyco_hydro_20b"/>
    <property type="match status" value="1"/>
</dbReference>
<comment type="catalytic activity">
    <reaction evidence="1">
        <text>Hydrolysis of terminal non-reducing N-acetyl-D-hexosamine residues in N-acetyl-beta-D-hexosaminides.</text>
        <dbReference type="EC" id="3.2.1.52"/>
    </reaction>
</comment>
<gene>
    <name evidence="9" type="ORF">DW105_10670</name>
</gene>
<feature type="domain" description="Beta-hexosaminidase bacterial type N-terminal" evidence="8">
    <location>
        <begin position="25"/>
        <end position="141"/>
    </location>
</feature>
<dbReference type="RefSeq" id="WP_118327684.1">
    <property type="nucleotide sequence ID" value="NZ_QRMN01000022.1"/>
</dbReference>
<evidence type="ECO:0000256" key="5">
    <source>
        <dbReference type="ARBA" id="ARBA00023295"/>
    </source>
</evidence>
<dbReference type="GO" id="GO:0005975">
    <property type="term" value="P:carbohydrate metabolic process"/>
    <property type="evidence" value="ECO:0007669"/>
    <property type="project" value="InterPro"/>
</dbReference>
<dbReference type="EMBL" id="QRMN01000022">
    <property type="protein sequence ID" value="RHJ76779.1"/>
    <property type="molecule type" value="Genomic_DNA"/>
</dbReference>
<dbReference type="Gene3D" id="3.30.379.10">
    <property type="entry name" value="Chitobiase/beta-hexosaminidase domain 2-like"/>
    <property type="match status" value="1"/>
</dbReference>
<accession>A0A415DHJ2</accession>
<evidence type="ECO:0000313" key="9">
    <source>
        <dbReference type="EMBL" id="RHJ76779.1"/>
    </source>
</evidence>
<dbReference type="GO" id="GO:0030203">
    <property type="term" value="P:glycosaminoglycan metabolic process"/>
    <property type="evidence" value="ECO:0007669"/>
    <property type="project" value="TreeGrafter"/>
</dbReference>
<keyword evidence="4" id="KW-0378">Hydrolase</keyword>
<evidence type="ECO:0000256" key="3">
    <source>
        <dbReference type="ARBA" id="ARBA00012663"/>
    </source>
</evidence>
<sequence length="668" mass="77073">MKRRFSSFIGMILVCAVTIAQTSISLLPKPQLYKDTGKNFTMGKVKLSTPVLRPEWEVFIMNAGGEIVEHSSSVIEVELVPSIEEARLNGAEAYRLSVSNKRIKIEAVTEQGVYWAMQTLRQLERKKGKRSSVAGCEIVDWPAFRIRGFMQDVGRSYISMEELKREIEILSRFKINVFHWHLTENQAWRLESKIFPMLNDSVNTIRMPGKYYTLEEARDLVDFCKKHQVLLIPEIDMPGHSAAFVRAFRHDMQSPEGMKILKLLLDEVCETFDVPYLHIGTDEVEFTNPHFVPEMVAYVRSKGKKVISWNPGWHYKPGEIDMTHLWSYRGKAQPGIPAIDSKFHYLNHFDVFGDIVALYNSRIYDQAEGSEDIAGTILALWHDRLIDNEWNLVIENGLYPNMLAIAERAWRGGGTEYFDGLGTILPPEDTEAFKEFADFEKRMLWHKEHTFKGYPFAYVKQTNVKWNITDAFPNGGDTDKVFPPEQELKDTYHYNGNTYGVRQAIGAGIYLRHVWGTFVPGFYADPKEDHTAYAYTWVYSPKDQEVGLWAEFQNYSRSEMDLAPLQGKWDYKGSRIWINDREIMPPVWTATHQVKSNEIPLGNENCVARFPLAVHLNKGWNKVFLKLPVGKFRMDQTRLVKWMFTAVFVTPDGERAAEGLIYSPDKQK</sequence>
<feature type="domain" description="Glycoside hydrolase family 20 catalytic" evidence="7">
    <location>
        <begin position="144"/>
        <end position="304"/>
    </location>
</feature>
<dbReference type="InterPro" id="IPR015883">
    <property type="entry name" value="Glyco_hydro_20_cat"/>
</dbReference>
<dbReference type="PRINTS" id="PR00738">
    <property type="entry name" value="GLHYDRLASE20"/>
</dbReference>
<dbReference type="AlphaFoldDB" id="A0A415DHJ2"/>
<reference evidence="9 10" key="1">
    <citation type="submission" date="2018-08" db="EMBL/GenBank/DDBJ databases">
        <title>A genome reference for cultivated species of the human gut microbiota.</title>
        <authorList>
            <person name="Zou Y."/>
            <person name="Xue W."/>
            <person name="Luo G."/>
        </authorList>
    </citation>
    <scope>NUCLEOTIDE SEQUENCE [LARGE SCALE GENOMIC DNA]</scope>
    <source>
        <strain evidence="9 10">AM09-18</strain>
    </source>
</reference>
<feature type="active site" description="Proton donor" evidence="6">
    <location>
        <position position="283"/>
    </location>
</feature>